<dbReference type="OrthoDB" id="8001404at2"/>
<feature type="chain" id="PRO_5014695790" evidence="6">
    <location>
        <begin position="20"/>
        <end position="295"/>
    </location>
</feature>
<reference evidence="8 9" key="1">
    <citation type="submission" date="2017-11" db="EMBL/GenBank/DDBJ databases">
        <title>Bradyrhizobium forestalis sp. nov., an efficient nitrogen-fixing bacterium isolated from nodules of forest legume species in the Amazon.</title>
        <authorList>
            <person name="Costa E.M."/>
            <person name="Guimaraes A."/>
            <person name="Carvalho T.S."/>
            <person name="Rodrigues T.L."/>
            <person name="Ribeiro P.R.A."/>
            <person name="Lebbe L."/>
            <person name="Willems A."/>
            <person name="Moreira F.M.S."/>
        </authorList>
    </citation>
    <scope>NUCLEOTIDE SEQUENCE [LARGE SCALE GENOMIC DNA]</scope>
    <source>
        <strain evidence="8 9">INPA54B</strain>
    </source>
</reference>
<sequence length="295" mass="31757">MRRLVLAAAMLGTVSAANAADMPDLPVLRGGFTDGLSKTSRNWDGFYAGGHFGYTSDSSDFGQSVVGLTNYIFRDSVLQQPTSTWSLLSKNTAQSTNFGGFVGRNWQWYDAVLGLEGTYTYFNNLKTASTGSNALDIINPPGDTVPPGAFNHWNVTLTGSATAQVKDMVTLRGRMGWDGGDFMPYIFGGAAIGRMDVSRTVSSNVTLRTDTTTIDGFGNTVIVPGTTNPVPAQSQTQGQHKTNAFVAGWTAGIGLEYCLWNGLFARVEYEYVQFSPIMNTSVTLNNAHVGLGYKF</sequence>
<comment type="caution">
    <text evidence="8">The sequence shown here is derived from an EMBL/GenBank/DDBJ whole genome shotgun (WGS) entry which is preliminary data.</text>
</comment>
<evidence type="ECO:0000256" key="4">
    <source>
        <dbReference type="ARBA" id="ARBA00023237"/>
    </source>
</evidence>
<evidence type="ECO:0000259" key="7">
    <source>
        <dbReference type="Pfam" id="PF13505"/>
    </source>
</evidence>
<dbReference type="RefSeq" id="WP_100236461.1">
    <property type="nucleotide sequence ID" value="NZ_PGVG01000058.1"/>
</dbReference>
<dbReference type="Pfam" id="PF13505">
    <property type="entry name" value="OMP_b-brl"/>
    <property type="match status" value="1"/>
</dbReference>
<evidence type="ECO:0000313" key="8">
    <source>
        <dbReference type="EMBL" id="PJG50522.1"/>
    </source>
</evidence>
<dbReference type="GO" id="GO:0009279">
    <property type="term" value="C:cell outer membrane"/>
    <property type="evidence" value="ECO:0007669"/>
    <property type="project" value="UniProtKB-SubCell"/>
</dbReference>
<dbReference type="InterPro" id="IPR011250">
    <property type="entry name" value="OMP/PagP_B-barrel"/>
</dbReference>
<feature type="domain" description="Outer membrane protein beta-barrel" evidence="7">
    <location>
        <begin position="7"/>
        <end position="295"/>
    </location>
</feature>
<dbReference type="AlphaFoldDB" id="A0A2M8QY70"/>
<comment type="subcellular location">
    <subcellularLocation>
        <location evidence="1">Cell outer membrane</location>
    </subcellularLocation>
</comment>
<comment type="similarity">
    <text evidence="5">Belongs to the Omp25/RopB family.</text>
</comment>
<evidence type="ECO:0000313" key="9">
    <source>
        <dbReference type="Proteomes" id="UP000231194"/>
    </source>
</evidence>
<dbReference type="SUPFAM" id="SSF56925">
    <property type="entry name" value="OMPA-like"/>
    <property type="match status" value="1"/>
</dbReference>
<dbReference type="PANTHER" id="PTHR34001">
    <property type="entry name" value="BLL7405 PROTEIN"/>
    <property type="match status" value="1"/>
</dbReference>
<keyword evidence="4" id="KW-0998">Cell outer membrane</keyword>
<gene>
    <name evidence="8" type="ORF">CVM73_36000</name>
</gene>
<keyword evidence="3" id="KW-0472">Membrane</keyword>
<evidence type="ECO:0000256" key="2">
    <source>
        <dbReference type="ARBA" id="ARBA00022729"/>
    </source>
</evidence>
<evidence type="ECO:0000256" key="3">
    <source>
        <dbReference type="ARBA" id="ARBA00023136"/>
    </source>
</evidence>
<dbReference type="PANTHER" id="PTHR34001:SF3">
    <property type="entry name" value="BLL7405 PROTEIN"/>
    <property type="match status" value="1"/>
</dbReference>
<evidence type="ECO:0000256" key="1">
    <source>
        <dbReference type="ARBA" id="ARBA00004442"/>
    </source>
</evidence>
<dbReference type="InterPro" id="IPR027385">
    <property type="entry name" value="Beta-barrel_OMP"/>
</dbReference>
<dbReference type="Gene3D" id="2.40.160.20">
    <property type="match status" value="1"/>
</dbReference>
<evidence type="ECO:0000256" key="6">
    <source>
        <dbReference type="SAM" id="SignalP"/>
    </source>
</evidence>
<keyword evidence="2 6" id="KW-0732">Signal</keyword>
<organism evidence="8 9">
    <name type="scientific">Bradyrhizobium forestalis</name>
    <dbReference type="NCBI Taxonomy" id="1419263"/>
    <lineage>
        <taxon>Bacteria</taxon>
        <taxon>Pseudomonadati</taxon>
        <taxon>Pseudomonadota</taxon>
        <taxon>Alphaproteobacteria</taxon>
        <taxon>Hyphomicrobiales</taxon>
        <taxon>Nitrobacteraceae</taxon>
        <taxon>Bradyrhizobium</taxon>
    </lineage>
</organism>
<protein>
    <submittedName>
        <fullName evidence="8">Porin family protein</fullName>
    </submittedName>
</protein>
<feature type="signal peptide" evidence="6">
    <location>
        <begin position="1"/>
        <end position="19"/>
    </location>
</feature>
<dbReference type="InterPro" id="IPR051692">
    <property type="entry name" value="OMP-like"/>
</dbReference>
<name>A0A2M8QY70_9BRAD</name>
<proteinExistence type="inferred from homology"/>
<dbReference type="EMBL" id="PGVG01000058">
    <property type="protein sequence ID" value="PJG50522.1"/>
    <property type="molecule type" value="Genomic_DNA"/>
</dbReference>
<keyword evidence="9" id="KW-1185">Reference proteome</keyword>
<dbReference type="Proteomes" id="UP000231194">
    <property type="component" value="Unassembled WGS sequence"/>
</dbReference>
<evidence type="ECO:0000256" key="5">
    <source>
        <dbReference type="ARBA" id="ARBA00038306"/>
    </source>
</evidence>
<accession>A0A2M8QY70</accession>